<gene>
    <name evidence="1" type="ordered locus">DVU_0672</name>
</gene>
<reference evidence="1 2" key="1">
    <citation type="journal article" date="2004" name="Nat. Biotechnol.">
        <title>The genome sequence of the anaerobic, sulfate-reducing bacterium Desulfovibrio vulgaris Hildenborough.</title>
        <authorList>
            <person name="Heidelberg J.F."/>
            <person name="Seshadri R."/>
            <person name="Haveman S.A."/>
            <person name="Hemme C.L."/>
            <person name="Paulsen I.T."/>
            <person name="Kolonay J.F."/>
            <person name="Eisen J.A."/>
            <person name="Ward N."/>
            <person name="Methe B."/>
            <person name="Brinkac L.M."/>
            <person name="Daugherty S.C."/>
            <person name="Deboy R.T."/>
            <person name="Dodson R.J."/>
            <person name="Durkin A.S."/>
            <person name="Madupu R."/>
            <person name="Nelson W.C."/>
            <person name="Sullivan S.A."/>
            <person name="Fouts D."/>
            <person name="Haft D.H."/>
            <person name="Selengut J."/>
            <person name="Peterson J.D."/>
            <person name="Davidsen T.M."/>
            <person name="Zafar N."/>
            <person name="Zhou L."/>
            <person name="Radune D."/>
            <person name="Dimitrov G."/>
            <person name="Hance M."/>
            <person name="Tran K."/>
            <person name="Khouri H."/>
            <person name="Gill J."/>
            <person name="Utterback T.R."/>
            <person name="Feldblyum T.V."/>
            <person name="Wall J.D."/>
            <person name="Voordouw G."/>
            <person name="Fraser C.M."/>
        </authorList>
    </citation>
    <scope>NUCLEOTIDE SEQUENCE [LARGE SCALE GENOMIC DNA]</scope>
    <source>
        <strain evidence="2">ATCC 29579 / DSM 644 / NCIMB 8303 / VKM B-1760 / Hildenborough</strain>
    </source>
</reference>
<name>Q72EA6_NITV2</name>
<dbReference type="EnsemblBacteria" id="AAS95153">
    <property type="protein sequence ID" value="AAS95153"/>
    <property type="gene ID" value="DVU_0672"/>
</dbReference>
<dbReference type="EMBL" id="AE017285">
    <property type="protein sequence ID" value="AAS95153.1"/>
    <property type="molecule type" value="Genomic_DNA"/>
</dbReference>
<evidence type="ECO:0000313" key="2">
    <source>
        <dbReference type="Proteomes" id="UP000002194"/>
    </source>
</evidence>
<accession>Q72EA6</accession>
<proteinExistence type="predicted"/>
<dbReference type="HOGENOM" id="CLU_3117205_0_0_7"/>
<dbReference type="AlphaFoldDB" id="Q72EA6"/>
<protein>
    <submittedName>
        <fullName evidence="1">Uncharacterized protein</fullName>
    </submittedName>
</protein>
<keyword evidence="2" id="KW-1185">Reference proteome</keyword>
<dbReference type="Proteomes" id="UP000002194">
    <property type="component" value="Chromosome"/>
</dbReference>
<dbReference type="PaxDb" id="882-DVU_0672"/>
<sequence length="50" mass="5836">MIVFSLRNASIISEVTIVNNQGHKMKIELFLKNQIGLFVIRLFLNRIIIH</sequence>
<dbReference type="KEGG" id="dvu:DVU_0672"/>
<evidence type="ECO:0000313" key="1">
    <source>
        <dbReference type="EMBL" id="AAS95153.1"/>
    </source>
</evidence>
<organism evidence="1 2">
    <name type="scientific">Nitratidesulfovibrio vulgaris (strain ATCC 29579 / DSM 644 / CCUG 34227 / NCIMB 8303 / VKM B-1760 / Hildenborough)</name>
    <name type="common">Desulfovibrio vulgaris</name>
    <dbReference type="NCBI Taxonomy" id="882"/>
    <lineage>
        <taxon>Bacteria</taxon>
        <taxon>Pseudomonadati</taxon>
        <taxon>Thermodesulfobacteriota</taxon>
        <taxon>Desulfovibrionia</taxon>
        <taxon>Desulfovibrionales</taxon>
        <taxon>Desulfovibrionaceae</taxon>
        <taxon>Nitratidesulfovibrio</taxon>
    </lineage>
</organism>